<dbReference type="Pfam" id="PF18029">
    <property type="entry name" value="Glyoxalase_6"/>
    <property type="match status" value="1"/>
</dbReference>
<dbReference type="Gene3D" id="3.10.180.10">
    <property type="entry name" value="2,3-Dihydroxybiphenyl 1,2-Dioxygenase, domain 1"/>
    <property type="match status" value="2"/>
</dbReference>
<dbReference type="InterPro" id="IPR037523">
    <property type="entry name" value="VOC_core"/>
</dbReference>
<keyword evidence="3" id="KW-1185">Reference proteome</keyword>
<dbReference type="PANTHER" id="PTHR43279">
    <property type="entry name" value="CATECHOL-2,3-DIOXYGENASE"/>
    <property type="match status" value="1"/>
</dbReference>
<reference evidence="3" key="1">
    <citation type="journal article" date="2019" name="Int. J. Syst. Evol. Microbiol.">
        <title>The Global Catalogue of Microorganisms (GCM) 10K type strain sequencing project: providing services to taxonomists for standard genome sequencing and annotation.</title>
        <authorList>
            <consortium name="The Broad Institute Genomics Platform"/>
            <consortium name="The Broad Institute Genome Sequencing Center for Infectious Disease"/>
            <person name="Wu L."/>
            <person name="Ma J."/>
        </authorList>
    </citation>
    <scope>NUCLEOTIDE SEQUENCE [LARGE SCALE GENOMIC DNA]</scope>
    <source>
        <strain evidence="3">KCTC 52094</strain>
    </source>
</reference>
<dbReference type="PANTHER" id="PTHR43279:SF1">
    <property type="entry name" value="CATECHOL-2,3-DIOXYGENASE"/>
    <property type="match status" value="1"/>
</dbReference>
<organism evidence="2 3">
    <name type="scientific">Teichococcus globiformis</name>
    <dbReference type="NCBI Taxonomy" id="2307229"/>
    <lineage>
        <taxon>Bacteria</taxon>
        <taxon>Pseudomonadati</taxon>
        <taxon>Pseudomonadota</taxon>
        <taxon>Alphaproteobacteria</taxon>
        <taxon>Acetobacterales</taxon>
        <taxon>Roseomonadaceae</taxon>
        <taxon>Roseomonas</taxon>
    </lineage>
</organism>
<dbReference type="InterPro" id="IPR029068">
    <property type="entry name" value="Glyas_Bleomycin-R_OHBP_Dase"/>
</dbReference>
<protein>
    <submittedName>
        <fullName evidence="2">VOC family protein</fullName>
    </submittedName>
</protein>
<dbReference type="PROSITE" id="PS51819">
    <property type="entry name" value="VOC"/>
    <property type="match status" value="1"/>
</dbReference>
<dbReference type="EMBL" id="JBHRTN010000008">
    <property type="protein sequence ID" value="MFC3125194.1"/>
    <property type="molecule type" value="Genomic_DNA"/>
</dbReference>
<dbReference type="SUPFAM" id="SSF54593">
    <property type="entry name" value="Glyoxalase/Bleomycin resistance protein/Dihydroxybiphenyl dioxygenase"/>
    <property type="match status" value="2"/>
</dbReference>
<gene>
    <name evidence="2" type="ORF">ACFOD4_08985</name>
</gene>
<comment type="caution">
    <text evidence="2">The sequence shown here is derived from an EMBL/GenBank/DDBJ whole genome shotgun (WGS) entry which is preliminary data.</text>
</comment>
<sequence>MSATASPLPEAAPLSVAGITLAARDIATLSGFYAALLGTAAEPDTAAPGALRFPLRGATLRLLPAPGAKPEQGSEPGLFHTAFLLPDRRALSGWLHHALGMGVRLQGASDHGVSEALYLADPEGNGIEVYFDRPRGEWPRDEQGGVAMFTHRLDLRALLEDTNGPALAAEATRIGHVHLRGGNIPATEAFYRSLGFAVMHRRPQASFLATGGYHHHLAVNGWNSSGVRPAGLAGLAELALRASGPSAPRVAQAMQAAQPEGEGLWAVDPSGNRIRLEASE</sequence>
<proteinExistence type="predicted"/>
<dbReference type="Proteomes" id="UP001595593">
    <property type="component" value="Unassembled WGS sequence"/>
</dbReference>
<name>A0ABV7FXS6_9PROT</name>
<accession>A0ABV7FXS6</accession>
<evidence type="ECO:0000313" key="3">
    <source>
        <dbReference type="Proteomes" id="UP001595593"/>
    </source>
</evidence>
<dbReference type="InterPro" id="IPR041581">
    <property type="entry name" value="Glyoxalase_6"/>
</dbReference>
<evidence type="ECO:0000259" key="1">
    <source>
        <dbReference type="PROSITE" id="PS51819"/>
    </source>
</evidence>
<dbReference type="RefSeq" id="WP_379595717.1">
    <property type="nucleotide sequence ID" value="NZ_JBHRTN010000008.1"/>
</dbReference>
<evidence type="ECO:0000313" key="2">
    <source>
        <dbReference type="EMBL" id="MFC3125194.1"/>
    </source>
</evidence>
<feature type="domain" description="VOC" evidence="1">
    <location>
        <begin position="15"/>
        <end position="132"/>
    </location>
</feature>